<dbReference type="GO" id="GO:0003723">
    <property type="term" value="F:RNA binding"/>
    <property type="evidence" value="ECO:0007669"/>
    <property type="project" value="InterPro"/>
</dbReference>
<dbReference type="InterPro" id="IPR036388">
    <property type="entry name" value="WH-like_DNA-bd_sf"/>
</dbReference>
<dbReference type="OrthoDB" id="9764149at2"/>
<accession>A0A0M4M4H9</accession>
<dbReference type="InterPro" id="IPR012340">
    <property type="entry name" value="NA-bd_OB-fold"/>
</dbReference>
<gene>
    <name evidence="2" type="ORF">W908_07260</name>
</gene>
<dbReference type="PANTHER" id="PTHR23355:SF42">
    <property type="entry name" value="RIBONUCLEASE II, CHLOROPLASTIC_MITOCHONDRIAL"/>
    <property type="match status" value="1"/>
</dbReference>
<dbReference type="Gene3D" id="1.10.10.10">
    <property type="entry name" value="Winged helix-like DNA-binding domain superfamily/Winged helix DNA-binding domain"/>
    <property type="match status" value="1"/>
</dbReference>
<dbReference type="InterPro" id="IPR056404">
    <property type="entry name" value="HTH_RNase_II"/>
</dbReference>
<dbReference type="PANTHER" id="PTHR23355">
    <property type="entry name" value="RIBONUCLEASE"/>
    <property type="match status" value="1"/>
</dbReference>
<dbReference type="GO" id="GO:0000932">
    <property type="term" value="C:P-body"/>
    <property type="evidence" value="ECO:0007669"/>
    <property type="project" value="TreeGrafter"/>
</dbReference>
<dbReference type="InterPro" id="IPR001900">
    <property type="entry name" value="RNase_II/R"/>
</dbReference>
<dbReference type="Pfam" id="PF00773">
    <property type="entry name" value="RNB"/>
    <property type="match status" value="1"/>
</dbReference>
<dbReference type="Gene3D" id="2.40.50.140">
    <property type="entry name" value="Nucleic acid-binding proteins"/>
    <property type="match status" value="1"/>
</dbReference>
<organism evidence="2 3">
    <name type="scientific">Candidatus Pseudothioglobus singularis PS1</name>
    <dbReference type="NCBI Taxonomy" id="1125411"/>
    <lineage>
        <taxon>Bacteria</taxon>
        <taxon>Pseudomonadati</taxon>
        <taxon>Pseudomonadota</taxon>
        <taxon>Gammaproteobacteria</taxon>
        <taxon>Candidatus Pseudothioglobaceae</taxon>
        <taxon>Candidatus Pseudothioglobus</taxon>
    </lineage>
</organism>
<reference evidence="2 3" key="1">
    <citation type="journal article" date="2015" name="Genome Announc.">
        <title>Genome Sequence of 'Candidatus Thioglobus singularis' Strain PS1, a Mixotroph from the SUP05 Clade of Marine Gammaproteobacteria.</title>
        <authorList>
            <person name="Marshall K.T."/>
            <person name="Morris R.M."/>
        </authorList>
    </citation>
    <scope>NUCLEOTIDE SEQUENCE [LARGE SCALE GENOMIC DNA]</scope>
    <source>
        <strain evidence="2 3">PS1</strain>
    </source>
</reference>
<sequence>MSKIGALVAYKSKPAKVVSATMHKYEITFSDGTSQKVREKDFRFIHPEFNTINQNCPDVDASILSDLDAESLPLQEITEWLFDDFTPQSAWYVYLMSEDSLYFYWNKDLLILRTPEQIQSIKNQRKDKALEQESLNRCIKNLENNLFDGEDIFWINEVEQVALNQSKHSKVMSALSIENSPENAHSLLLNINYWSEFNNPYPQRNKIYPDADLEFDAVKLDRKDLTHLTCLAIDNSYSSDADDAISIDGDRIWVHIADVASFVEIDSELDIFARKRVSNLYLPDQIFHMLPPRLSEACSLGANDVSNAISIGFVLNEFEVHDIQIYLSEIKVTKMSYEVADEEINSNKTLASLNKIAIAHKAHRDTNGAIQLNLPNTDIKLKDSKVHIFPQTVSESRSLVSEMMILAGRVIAEFSVENSISMPYLSQEPGNFSDEVIKNINNLSPLFRKEAARGFNRSKLSVKHSLHSGLGLEAYLRVTSPMRRYLDLLVQQQLVRFLNKSDLLNDSDIKERIKVVNASVSKVNKATRQSVEHFRCLYFKQNKQWEGEGVIVEVKGQKASVLIPELAMITQVKFKSKVELEEEIKLKVISSNLFERSIDFKPL</sequence>
<dbReference type="RefSeq" id="WP_053820545.1">
    <property type="nucleotide sequence ID" value="NZ_CP006911.1"/>
</dbReference>
<dbReference type="EMBL" id="CP006911">
    <property type="protein sequence ID" value="ALE02779.1"/>
    <property type="molecule type" value="Genomic_DNA"/>
</dbReference>
<dbReference type="SMART" id="SM00955">
    <property type="entry name" value="RNB"/>
    <property type="match status" value="1"/>
</dbReference>
<dbReference type="InterPro" id="IPR050180">
    <property type="entry name" value="RNR_Ribonuclease"/>
</dbReference>
<feature type="domain" description="RNB" evidence="1">
    <location>
        <begin position="222"/>
        <end position="500"/>
    </location>
</feature>
<dbReference type="GO" id="GO:0006402">
    <property type="term" value="P:mRNA catabolic process"/>
    <property type="evidence" value="ECO:0007669"/>
    <property type="project" value="TreeGrafter"/>
</dbReference>
<evidence type="ECO:0000259" key="1">
    <source>
        <dbReference type="SMART" id="SM00955"/>
    </source>
</evidence>
<name>A0A0M4M4H9_9GAMM</name>
<keyword evidence="3" id="KW-1185">Reference proteome</keyword>
<dbReference type="Pfam" id="PF23161">
    <property type="entry name" value="HTH_RNase_II"/>
    <property type="match status" value="1"/>
</dbReference>
<dbReference type="GO" id="GO:0000175">
    <property type="term" value="F:3'-5'-RNA exonuclease activity"/>
    <property type="evidence" value="ECO:0007669"/>
    <property type="project" value="TreeGrafter"/>
</dbReference>
<dbReference type="STRING" id="1125411.W908_07260"/>
<dbReference type="SUPFAM" id="SSF50249">
    <property type="entry name" value="Nucleic acid-binding proteins"/>
    <property type="match status" value="2"/>
</dbReference>
<evidence type="ECO:0000313" key="3">
    <source>
        <dbReference type="Proteomes" id="UP000068905"/>
    </source>
</evidence>
<evidence type="ECO:0000313" key="2">
    <source>
        <dbReference type="EMBL" id="ALE02779.1"/>
    </source>
</evidence>
<proteinExistence type="predicted"/>
<dbReference type="KEGG" id="tsn:W908_07260"/>
<protein>
    <submittedName>
        <fullName evidence="2">Ribonuclease II</fullName>
    </submittedName>
</protein>
<dbReference type="Proteomes" id="UP000068905">
    <property type="component" value="Chromosome"/>
</dbReference>
<dbReference type="AlphaFoldDB" id="A0A0M4M4H9"/>